<dbReference type="AlphaFoldDB" id="W2FQW1"/>
<reference evidence="1" key="1">
    <citation type="submission" date="2013-11" db="EMBL/GenBank/DDBJ databases">
        <title>The Genome Sequence of Phytophthora parasitica CJ02B3.</title>
        <authorList>
            <consortium name="The Broad Institute Genomics Platform"/>
            <person name="Russ C."/>
            <person name="Tyler B."/>
            <person name="Panabieres F."/>
            <person name="Shan W."/>
            <person name="Tripathy S."/>
            <person name="Grunwald N."/>
            <person name="Machado M."/>
            <person name="Johnson C.S."/>
            <person name="Arredondo F."/>
            <person name="Hong C."/>
            <person name="Coffey M."/>
            <person name="Young S.K."/>
            <person name="Zeng Q."/>
            <person name="Gargeya S."/>
            <person name="Fitzgerald M."/>
            <person name="Abouelleil A."/>
            <person name="Alvarado L."/>
            <person name="Chapman S.B."/>
            <person name="Gainer-Dewar J."/>
            <person name="Goldberg J."/>
            <person name="Griggs A."/>
            <person name="Gujja S."/>
            <person name="Hansen M."/>
            <person name="Howarth C."/>
            <person name="Imamovic A."/>
            <person name="Ireland A."/>
            <person name="Larimer J."/>
            <person name="McCowan C."/>
            <person name="Murphy C."/>
            <person name="Pearson M."/>
            <person name="Poon T.W."/>
            <person name="Priest M."/>
            <person name="Roberts A."/>
            <person name="Saif S."/>
            <person name="Shea T."/>
            <person name="Sykes S."/>
            <person name="Wortman J."/>
            <person name="Nusbaum C."/>
            <person name="Birren B."/>
        </authorList>
    </citation>
    <scope>NUCLEOTIDE SEQUENCE [LARGE SCALE GENOMIC DNA]</scope>
    <source>
        <strain evidence="1">CJ02B3</strain>
    </source>
</reference>
<protein>
    <submittedName>
        <fullName evidence="1">Uncharacterized protein</fullName>
    </submittedName>
</protein>
<dbReference type="Proteomes" id="UP000053864">
    <property type="component" value="Unassembled WGS sequence"/>
</dbReference>
<dbReference type="EMBL" id="KI689387">
    <property type="protein sequence ID" value="ETK73167.1"/>
    <property type="molecule type" value="Genomic_DNA"/>
</dbReference>
<evidence type="ECO:0000313" key="1">
    <source>
        <dbReference type="EMBL" id="ETK73167.1"/>
    </source>
</evidence>
<name>W2FQW1_PHYNI</name>
<gene>
    <name evidence="1" type="ORF">L915_19871</name>
    <name evidence="2" type="ORF">L916_19752</name>
</gene>
<accession>W2FQW1</accession>
<organism evidence="1">
    <name type="scientific">Phytophthora nicotianae</name>
    <name type="common">Potato buckeye rot agent</name>
    <name type="synonym">Phytophthora parasitica</name>
    <dbReference type="NCBI Taxonomy" id="4792"/>
    <lineage>
        <taxon>Eukaryota</taxon>
        <taxon>Sar</taxon>
        <taxon>Stramenopiles</taxon>
        <taxon>Oomycota</taxon>
        <taxon>Peronosporomycetes</taxon>
        <taxon>Peronosporales</taxon>
        <taxon>Peronosporaceae</taxon>
        <taxon>Phytophthora</taxon>
    </lineage>
</organism>
<sequence>MTSIGSSLNNISTKALSATFTKSAEAVQHIDCTHRFPAFTAESVISRFLLALSNA</sequence>
<dbReference type="Proteomes" id="UP000053236">
    <property type="component" value="Unassembled WGS sequence"/>
</dbReference>
<evidence type="ECO:0000313" key="2">
    <source>
        <dbReference type="EMBL" id="ETL26607.1"/>
    </source>
</evidence>
<reference evidence="2" key="2">
    <citation type="submission" date="2013-11" db="EMBL/GenBank/DDBJ databases">
        <title>The Genome Sequence of Phytophthora parasitica CJ05E6.</title>
        <authorList>
            <consortium name="The Broad Institute Genomics Platform"/>
            <person name="Russ C."/>
            <person name="Tyler B."/>
            <person name="Panabieres F."/>
            <person name="Shan W."/>
            <person name="Tripathy S."/>
            <person name="Grunwald N."/>
            <person name="Machado M."/>
            <person name="Johnson C.S."/>
            <person name="Arredondo F."/>
            <person name="Hong C."/>
            <person name="Coffey M."/>
            <person name="Young S.K."/>
            <person name="Zeng Q."/>
            <person name="Gargeya S."/>
            <person name="Fitzgerald M."/>
            <person name="Abouelleil A."/>
            <person name="Alvarado L."/>
            <person name="Chapman S.B."/>
            <person name="Gainer-Dewar J."/>
            <person name="Goldberg J."/>
            <person name="Griggs A."/>
            <person name="Gujja S."/>
            <person name="Hansen M."/>
            <person name="Howarth C."/>
            <person name="Imamovic A."/>
            <person name="Ireland A."/>
            <person name="Larimer J."/>
            <person name="McCowan C."/>
            <person name="Murphy C."/>
            <person name="Pearson M."/>
            <person name="Poon T.W."/>
            <person name="Priest M."/>
            <person name="Roberts A."/>
            <person name="Saif S."/>
            <person name="Shea T."/>
            <person name="Sykes S."/>
            <person name="Wortman J."/>
            <person name="Nusbaum C."/>
            <person name="Birren B."/>
        </authorList>
    </citation>
    <scope>NUCLEOTIDE SEQUENCE [LARGE SCALE GENOMIC DNA]</scope>
    <source>
        <strain evidence="2">CJ05E6</strain>
    </source>
</reference>
<proteinExistence type="predicted"/>
<dbReference type="EMBL" id="KI676189">
    <property type="protein sequence ID" value="ETL26607.1"/>
    <property type="molecule type" value="Genomic_DNA"/>
</dbReference>